<evidence type="ECO:0000256" key="6">
    <source>
        <dbReference type="ARBA" id="ARBA00048679"/>
    </source>
</evidence>
<reference evidence="11" key="1">
    <citation type="journal article" date="2021" name="Front. Plant Sci.">
        <title>Chromosome-Scale Genome Assembly for Chinese Sour Jujube and Insights Into Its Genome Evolution and Domestication Signature.</title>
        <authorList>
            <person name="Shen L.-Y."/>
            <person name="Luo H."/>
            <person name="Wang X.-L."/>
            <person name="Wang X.-M."/>
            <person name="Qiu X.-J."/>
            <person name="Liu H."/>
            <person name="Zhou S.-S."/>
            <person name="Jia K.-H."/>
            <person name="Nie S."/>
            <person name="Bao Y.-T."/>
            <person name="Zhang R.-G."/>
            <person name="Yun Q.-Z."/>
            <person name="Chai Y.-H."/>
            <person name="Lu J.-Y."/>
            <person name="Li Y."/>
            <person name="Zhao S.-W."/>
            <person name="Mao J.-F."/>
            <person name="Jia S.-G."/>
            <person name="Mao Y.-M."/>
        </authorList>
    </citation>
    <scope>NUCLEOTIDE SEQUENCE</scope>
    <source>
        <strain evidence="11">AT0</strain>
        <tissue evidence="11">Leaf</tissue>
    </source>
</reference>
<feature type="domain" description="Protein kinase" evidence="10">
    <location>
        <begin position="26"/>
        <end position="338"/>
    </location>
</feature>
<feature type="binding site" evidence="8">
    <location>
        <position position="53"/>
    </location>
    <ligand>
        <name>ATP</name>
        <dbReference type="ChEBI" id="CHEBI:30616"/>
    </ligand>
</feature>
<protein>
    <recommendedName>
        <fullName evidence="10">Protein kinase domain-containing protein</fullName>
    </recommendedName>
</protein>
<keyword evidence="7" id="KW-0479">Metal-binding</keyword>
<keyword evidence="4 8" id="KW-0067">ATP-binding</keyword>
<dbReference type="InterPro" id="IPR001245">
    <property type="entry name" value="Ser-Thr/Tyr_kinase_cat_dom"/>
</dbReference>
<dbReference type="InterPro" id="IPR000719">
    <property type="entry name" value="Prot_kinase_dom"/>
</dbReference>
<proteinExistence type="predicted"/>
<keyword evidence="2 8" id="KW-0547">Nucleotide-binding</keyword>
<keyword evidence="3" id="KW-0418">Kinase</keyword>
<dbReference type="FunFam" id="3.30.200.20:FF:000034">
    <property type="entry name" value="Kinase suppressor of Ras 1"/>
    <property type="match status" value="1"/>
</dbReference>
<evidence type="ECO:0000256" key="4">
    <source>
        <dbReference type="ARBA" id="ARBA00022840"/>
    </source>
</evidence>
<accession>A0A978VH74</accession>
<name>A0A978VH74_ZIZJJ</name>
<dbReference type="EMBL" id="JAEACU010000004">
    <property type="protein sequence ID" value="KAH7532443.1"/>
    <property type="molecule type" value="Genomic_DNA"/>
</dbReference>
<evidence type="ECO:0000256" key="5">
    <source>
        <dbReference type="ARBA" id="ARBA00047899"/>
    </source>
</evidence>
<dbReference type="GO" id="GO:0046872">
    <property type="term" value="F:metal ion binding"/>
    <property type="evidence" value="ECO:0007669"/>
    <property type="project" value="UniProtKB-KW"/>
</dbReference>
<dbReference type="PROSITE" id="PS50011">
    <property type="entry name" value="PROTEIN_KINASE_DOM"/>
    <property type="match status" value="1"/>
</dbReference>
<feature type="binding site" evidence="7">
    <location>
        <position position="217"/>
    </location>
    <ligand>
        <name>Mg(2+)</name>
        <dbReference type="ChEBI" id="CHEBI:18420"/>
    </ligand>
</feature>
<evidence type="ECO:0000313" key="11">
    <source>
        <dbReference type="EMBL" id="KAH7532443.1"/>
    </source>
</evidence>
<dbReference type="GO" id="GO:0004674">
    <property type="term" value="F:protein serine/threonine kinase activity"/>
    <property type="evidence" value="ECO:0007669"/>
    <property type="project" value="UniProtKB-EC"/>
</dbReference>
<dbReference type="Proteomes" id="UP000813462">
    <property type="component" value="Unassembled WGS sequence"/>
</dbReference>
<feature type="binding site" evidence="7">
    <location>
        <position position="203"/>
    </location>
    <ligand>
        <name>Mg(2+)</name>
        <dbReference type="ChEBI" id="CHEBI:18420"/>
    </ligand>
</feature>
<dbReference type="PANTHER" id="PTHR44329:SF84">
    <property type="entry name" value="PROTEIN KINASE LIKE PROTEIN"/>
    <property type="match status" value="1"/>
</dbReference>
<dbReference type="InterPro" id="IPR017441">
    <property type="entry name" value="Protein_kinase_ATP_BS"/>
</dbReference>
<feature type="compositionally biased region" description="Basic and acidic residues" evidence="9">
    <location>
        <begin position="373"/>
        <end position="385"/>
    </location>
</feature>
<keyword evidence="7" id="KW-0460">Magnesium</keyword>
<sequence>MGSGNGVYSVGEFSLDSKWLIDPKHLFVGPRIGEGAHAKVYEGKYKNQTVAVKIVNKGETQEEIAKKEARFAREVAMISKVQHKNLVKFIGACKEPVMVIVTELLLGGTLRKYLLNMRPRSLDMGVAVGFALDIARAMECLHSHGIIHRDLKPGKLQSCIVVIEIMFTSARKLSYLHLFRADCVFSRCCKNLMALISIVFPENLLLTADYKTVKLADFGLAREESLTEMMTAETGTYRWMAPELYSTVTLRHGEKKHYTNKVDAYSFAIVLWELIHNKLPFEGMSNLQAAYAAAFKNVRPSAENLPEDLALIVTSCWKEDPNSRPNFSQIIQMLLHYLSTISPPEPVIPLRMFKSENAVLPPESPGTSSLMATRDDSGDTPKNNTEDKPKGFFFCFNQCY</sequence>
<evidence type="ECO:0000256" key="3">
    <source>
        <dbReference type="ARBA" id="ARBA00022777"/>
    </source>
</evidence>
<dbReference type="Gene3D" id="3.30.200.20">
    <property type="entry name" value="Phosphorylase Kinase, domain 1"/>
    <property type="match status" value="1"/>
</dbReference>
<dbReference type="GO" id="GO:0005524">
    <property type="term" value="F:ATP binding"/>
    <property type="evidence" value="ECO:0007669"/>
    <property type="project" value="UniProtKB-UniRule"/>
</dbReference>
<evidence type="ECO:0000313" key="12">
    <source>
        <dbReference type="Proteomes" id="UP000813462"/>
    </source>
</evidence>
<organism evidence="11 12">
    <name type="scientific">Ziziphus jujuba var. spinosa</name>
    <dbReference type="NCBI Taxonomy" id="714518"/>
    <lineage>
        <taxon>Eukaryota</taxon>
        <taxon>Viridiplantae</taxon>
        <taxon>Streptophyta</taxon>
        <taxon>Embryophyta</taxon>
        <taxon>Tracheophyta</taxon>
        <taxon>Spermatophyta</taxon>
        <taxon>Magnoliopsida</taxon>
        <taxon>eudicotyledons</taxon>
        <taxon>Gunneridae</taxon>
        <taxon>Pentapetalae</taxon>
        <taxon>rosids</taxon>
        <taxon>fabids</taxon>
        <taxon>Rosales</taxon>
        <taxon>Rhamnaceae</taxon>
        <taxon>Paliureae</taxon>
        <taxon>Ziziphus</taxon>
    </lineage>
</organism>
<evidence type="ECO:0000256" key="7">
    <source>
        <dbReference type="PIRSR" id="PIRSR000615-3"/>
    </source>
</evidence>
<comment type="catalytic activity">
    <reaction evidence="6">
        <text>L-seryl-[protein] + ATP = O-phospho-L-seryl-[protein] + ADP + H(+)</text>
        <dbReference type="Rhea" id="RHEA:17989"/>
        <dbReference type="Rhea" id="RHEA-COMP:9863"/>
        <dbReference type="Rhea" id="RHEA-COMP:11604"/>
        <dbReference type="ChEBI" id="CHEBI:15378"/>
        <dbReference type="ChEBI" id="CHEBI:29999"/>
        <dbReference type="ChEBI" id="CHEBI:30616"/>
        <dbReference type="ChEBI" id="CHEBI:83421"/>
        <dbReference type="ChEBI" id="CHEBI:456216"/>
        <dbReference type="EC" id="2.7.11.1"/>
    </reaction>
</comment>
<dbReference type="AlphaFoldDB" id="A0A978VH74"/>
<comment type="caution">
    <text evidence="11">The sequence shown here is derived from an EMBL/GenBank/DDBJ whole genome shotgun (WGS) entry which is preliminary data.</text>
</comment>
<dbReference type="InterPro" id="IPR011009">
    <property type="entry name" value="Kinase-like_dom_sf"/>
</dbReference>
<evidence type="ECO:0000256" key="2">
    <source>
        <dbReference type="ARBA" id="ARBA00022741"/>
    </source>
</evidence>
<dbReference type="PIRSF" id="PIRSF000615">
    <property type="entry name" value="TyrPK_CSF1-R"/>
    <property type="match status" value="1"/>
</dbReference>
<dbReference type="Gene3D" id="1.10.510.10">
    <property type="entry name" value="Transferase(Phosphotransferase) domain 1"/>
    <property type="match status" value="2"/>
</dbReference>
<dbReference type="Pfam" id="PF07714">
    <property type="entry name" value="PK_Tyr_Ser-Thr"/>
    <property type="match status" value="2"/>
</dbReference>
<evidence type="ECO:0000259" key="10">
    <source>
        <dbReference type="PROSITE" id="PS50011"/>
    </source>
</evidence>
<comment type="catalytic activity">
    <reaction evidence="5">
        <text>L-threonyl-[protein] + ATP = O-phospho-L-threonyl-[protein] + ADP + H(+)</text>
        <dbReference type="Rhea" id="RHEA:46608"/>
        <dbReference type="Rhea" id="RHEA-COMP:11060"/>
        <dbReference type="Rhea" id="RHEA-COMP:11605"/>
        <dbReference type="ChEBI" id="CHEBI:15378"/>
        <dbReference type="ChEBI" id="CHEBI:30013"/>
        <dbReference type="ChEBI" id="CHEBI:30616"/>
        <dbReference type="ChEBI" id="CHEBI:61977"/>
        <dbReference type="ChEBI" id="CHEBI:456216"/>
        <dbReference type="EC" id="2.7.11.1"/>
    </reaction>
</comment>
<evidence type="ECO:0000256" key="9">
    <source>
        <dbReference type="SAM" id="MobiDB-lite"/>
    </source>
</evidence>
<feature type="region of interest" description="Disordered" evidence="9">
    <location>
        <begin position="361"/>
        <end position="385"/>
    </location>
</feature>
<evidence type="ECO:0000256" key="8">
    <source>
        <dbReference type="PROSITE-ProRule" id="PRU10141"/>
    </source>
</evidence>
<dbReference type="SUPFAM" id="SSF56112">
    <property type="entry name" value="Protein kinase-like (PK-like)"/>
    <property type="match status" value="1"/>
</dbReference>
<dbReference type="PANTHER" id="PTHR44329">
    <property type="entry name" value="SERINE/THREONINE-PROTEIN KINASE TNNI3K-RELATED"/>
    <property type="match status" value="1"/>
</dbReference>
<dbReference type="PROSITE" id="PS00107">
    <property type="entry name" value="PROTEIN_KINASE_ATP"/>
    <property type="match status" value="1"/>
</dbReference>
<dbReference type="CDD" id="cd13999">
    <property type="entry name" value="STKc_MAP3K-like"/>
    <property type="match status" value="1"/>
</dbReference>
<dbReference type="InterPro" id="IPR051681">
    <property type="entry name" value="Ser/Thr_Kinases-Pseudokinases"/>
</dbReference>
<evidence type="ECO:0000256" key="1">
    <source>
        <dbReference type="ARBA" id="ARBA00022679"/>
    </source>
</evidence>
<gene>
    <name evidence="11" type="ORF">FEM48_Zijuj04G0020500</name>
</gene>
<keyword evidence="1" id="KW-0808">Transferase</keyword>